<evidence type="ECO:0000313" key="3">
    <source>
        <dbReference type="Proteomes" id="UP000828390"/>
    </source>
</evidence>
<sequence>MSPIVDKSLIQIQFDGKLIDTCVERKTGTKLHSESSPNGIVLTHGAGGDMNLPQLSALAQLLAMDGWVVVRFTCKGLNLAYRIKVYMAVLEYVVSQIVDVKSWVIGGRSMGARAAVGVANDIAGIPLDAKVAGVVCISYPLHPKGDTASLRDGPLKECVKSLCFISGTRDEMCEKCLLEKVLQNVKTFNVNWIDDANHGLSLRKKAKGDQQTQIEQIMKETIVNWALQLSQDRTKAVDVRDVDDKVIDELGETKRKRDTSKTVKKVNRKTKKQK</sequence>
<dbReference type="Gene3D" id="3.40.50.1820">
    <property type="entry name" value="alpha/beta hydrolase"/>
    <property type="match status" value="1"/>
</dbReference>
<dbReference type="PANTHER" id="PTHR13136:SF11">
    <property type="entry name" value="TESTIS-EXPRESSED PROTEIN 30"/>
    <property type="match status" value="1"/>
</dbReference>
<dbReference type="InterPro" id="IPR026555">
    <property type="entry name" value="NSL3/Tex30"/>
</dbReference>
<dbReference type="InterPro" id="IPR046879">
    <property type="entry name" value="KANL3/Tex30_Abhydrolase"/>
</dbReference>
<reference evidence="2" key="2">
    <citation type="submission" date="2020-11" db="EMBL/GenBank/DDBJ databases">
        <authorList>
            <person name="McCartney M.A."/>
            <person name="Auch B."/>
            <person name="Kono T."/>
            <person name="Mallez S."/>
            <person name="Becker A."/>
            <person name="Gohl D.M."/>
            <person name="Silverstein K.A.T."/>
            <person name="Koren S."/>
            <person name="Bechman K.B."/>
            <person name="Herman A."/>
            <person name="Abrahante J.E."/>
            <person name="Garbe J."/>
        </authorList>
    </citation>
    <scope>NUCLEOTIDE SEQUENCE</scope>
    <source>
        <strain evidence="2">Duluth1</strain>
        <tissue evidence="2">Whole animal</tissue>
    </source>
</reference>
<gene>
    <name evidence="2" type="ORF">DPMN_150807</name>
</gene>
<dbReference type="SUPFAM" id="SSF53474">
    <property type="entry name" value="alpha/beta-Hydrolases"/>
    <property type="match status" value="1"/>
</dbReference>
<accession>A0A9D4FEF4</accession>
<reference evidence="2" key="1">
    <citation type="journal article" date="2019" name="bioRxiv">
        <title>The Genome of the Zebra Mussel, Dreissena polymorpha: A Resource for Invasive Species Research.</title>
        <authorList>
            <person name="McCartney M.A."/>
            <person name="Auch B."/>
            <person name="Kono T."/>
            <person name="Mallez S."/>
            <person name="Zhang Y."/>
            <person name="Obille A."/>
            <person name="Becker A."/>
            <person name="Abrahante J.E."/>
            <person name="Garbe J."/>
            <person name="Badalamenti J.P."/>
            <person name="Herman A."/>
            <person name="Mangelson H."/>
            <person name="Liachko I."/>
            <person name="Sullivan S."/>
            <person name="Sone E.D."/>
            <person name="Koren S."/>
            <person name="Silverstein K.A.T."/>
            <person name="Beckman K.B."/>
            <person name="Gohl D.M."/>
        </authorList>
    </citation>
    <scope>NUCLEOTIDE SEQUENCE</scope>
    <source>
        <strain evidence="2">Duluth1</strain>
        <tissue evidence="2">Whole animal</tissue>
    </source>
</reference>
<comment type="caution">
    <text evidence="2">The sequence shown here is derived from an EMBL/GenBank/DDBJ whole genome shotgun (WGS) entry which is preliminary data.</text>
</comment>
<dbReference type="PANTHER" id="PTHR13136">
    <property type="entry name" value="TESTIS DEVELOPMENT PROTEIN PRTD"/>
    <property type="match status" value="1"/>
</dbReference>
<name>A0A9D4FEF4_DREPO</name>
<evidence type="ECO:0000259" key="1">
    <source>
        <dbReference type="Pfam" id="PF20408"/>
    </source>
</evidence>
<dbReference type="Pfam" id="PF20408">
    <property type="entry name" value="Abhydrolase_11"/>
    <property type="match status" value="1"/>
</dbReference>
<dbReference type="EMBL" id="JAIWYP010000007">
    <property type="protein sequence ID" value="KAH3797230.1"/>
    <property type="molecule type" value="Genomic_DNA"/>
</dbReference>
<dbReference type="InterPro" id="IPR029058">
    <property type="entry name" value="AB_hydrolase_fold"/>
</dbReference>
<dbReference type="OrthoDB" id="6415022at2759"/>
<keyword evidence="3" id="KW-1185">Reference proteome</keyword>
<protein>
    <recommendedName>
        <fullName evidence="1">KANL3/Tex30 alpha/beta hydrolase-like domain-containing protein</fullName>
    </recommendedName>
</protein>
<dbReference type="Proteomes" id="UP000828390">
    <property type="component" value="Unassembled WGS sequence"/>
</dbReference>
<dbReference type="AlphaFoldDB" id="A0A9D4FEF4"/>
<organism evidence="2 3">
    <name type="scientific">Dreissena polymorpha</name>
    <name type="common">Zebra mussel</name>
    <name type="synonym">Mytilus polymorpha</name>
    <dbReference type="NCBI Taxonomy" id="45954"/>
    <lineage>
        <taxon>Eukaryota</taxon>
        <taxon>Metazoa</taxon>
        <taxon>Spiralia</taxon>
        <taxon>Lophotrochozoa</taxon>
        <taxon>Mollusca</taxon>
        <taxon>Bivalvia</taxon>
        <taxon>Autobranchia</taxon>
        <taxon>Heteroconchia</taxon>
        <taxon>Euheterodonta</taxon>
        <taxon>Imparidentia</taxon>
        <taxon>Neoheterodontei</taxon>
        <taxon>Myida</taxon>
        <taxon>Dreissenoidea</taxon>
        <taxon>Dreissenidae</taxon>
        <taxon>Dreissena</taxon>
    </lineage>
</organism>
<feature type="domain" description="KANL3/Tex30 alpha/beta hydrolase-like" evidence="1">
    <location>
        <begin position="40"/>
        <end position="221"/>
    </location>
</feature>
<evidence type="ECO:0000313" key="2">
    <source>
        <dbReference type="EMBL" id="KAH3797230.1"/>
    </source>
</evidence>
<proteinExistence type="predicted"/>